<dbReference type="OMA" id="AEPHEDN"/>
<dbReference type="InterPro" id="IPR000608">
    <property type="entry name" value="UBC"/>
</dbReference>
<sequence>MTNHSQETQNLTKDKLTGITVAVEETNRRLFHVKIEGPVDSPFEGGIFDVDLFLPENYPIEPPKVKFLTPIYHPNIDKIGRVCLDILKEKWSPALQINTVLLSLQALISSPNPDDPLDNEIANHWNENEAQAIETAKQWTRDFAKPASTST</sequence>
<dbReference type="AlphaFoldDB" id="A0A0C2MLA7"/>
<dbReference type="GO" id="GO:0016740">
    <property type="term" value="F:transferase activity"/>
    <property type="evidence" value="ECO:0007669"/>
    <property type="project" value="UniProtKB-KW"/>
</dbReference>
<dbReference type="EMBL" id="JWZT01004017">
    <property type="protein sequence ID" value="KII65110.1"/>
    <property type="molecule type" value="Genomic_DNA"/>
</dbReference>
<evidence type="ECO:0000313" key="6">
    <source>
        <dbReference type="EMBL" id="KII65110.1"/>
    </source>
</evidence>
<dbReference type="Pfam" id="PF00179">
    <property type="entry name" value="UQ_con"/>
    <property type="match status" value="1"/>
</dbReference>
<reference evidence="6 7" key="1">
    <citation type="journal article" date="2014" name="Genome Biol. Evol.">
        <title>The genome of the myxosporean Thelohanellus kitauei shows adaptations to nutrient acquisition within its fish host.</title>
        <authorList>
            <person name="Yang Y."/>
            <person name="Xiong J."/>
            <person name="Zhou Z."/>
            <person name="Huo F."/>
            <person name="Miao W."/>
            <person name="Ran C."/>
            <person name="Liu Y."/>
            <person name="Zhang J."/>
            <person name="Feng J."/>
            <person name="Wang M."/>
            <person name="Wang M."/>
            <person name="Wang L."/>
            <person name="Yao B."/>
        </authorList>
    </citation>
    <scope>NUCLEOTIDE SEQUENCE [LARGE SCALE GENOMIC DNA]</scope>
    <source>
        <strain evidence="6">Wuqing</strain>
    </source>
</reference>
<evidence type="ECO:0000256" key="4">
    <source>
        <dbReference type="RuleBase" id="RU362109"/>
    </source>
</evidence>
<evidence type="ECO:0000256" key="2">
    <source>
        <dbReference type="ARBA" id="ARBA00022786"/>
    </source>
</evidence>
<keyword evidence="7" id="KW-1185">Reference proteome</keyword>
<comment type="caution">
    <text evidence="6">The sequence shown here is derived from an EMBL/GenBank/DDBJ whole genome shotgun (WGS) entry which is preliminary data.</text>
</comment>
<gene>
    <name evidence="6" type="ORF">RF11_15930</name>
</gene>
<dbReference type="Gene3D" id="3.10.110.10">
    <property type="entry name" value="Ubiquitin Conjugating Enzyme"/>
    <property type="match status" value="1"/>
</dbReference>
<dbReference type="InterPro" id="IPR023313">
    <property type="entry name" value="UBQ-conjugating_AS"/>
</dbReference>
<keyword evidence="4" id="KW-0067">ATP-binding</keyword>
<dbReference type="OrthoDB" id="7851174at2759"/>
<evidence type="ECO:0000256" key="1">
    <source>
        <dbReference type="ARBA" id="ARBA00022679"/>
    </source>
</evidence>
<dbReference type="PANTHER" id="PTHR24068">
    <property type="entry name" value="UBIQUITIN-CONJUGATING ENZYME E2"/>
    <property type="match status" value="1"/>
</dbReference>
<dbReference type="PROSITE" id="PS00183">
    <property type="entry name" value="UBC_1"/>
    <property type="match status" value="1"/>
</dbReference>
<proteinExistence type="inferred from homology"/>
<keyword evidence="4" id="KW-0547">Nucleotide-binding</keyword>
<dbReference type="SUPFAM" id="SSF54495">
    <property type="entry name" value="UBC-like"/>
    <property type="match status" value="1"/>
</dbReference>
<name>A0A0C2MLA7_THEKT</name>
<dbReference type="GO" id="GO:0005524">
    <property type="term" value="F:ATP binding"/>
    <property type="evidence" value="ECO:0007669"/>
    <property type="project" value="UniProtKB-UniRule"/>
</dbReference>
<keyword evidence="1" id="KW-0808">Transferase</keyword>
<evidence type="ECO:0000313" key="7">
    <source>
        <dbReference type="Proteomes" id="UP000031668"/>
    </source>
</evidence>
<dbReference type="InterPro" id="IPR016135">
    <property type="entry name" value="UBQ-conjugating_enzyme/RWD"/>
</dbReference>
<comment type="similarity">
    <text evidence="4">Belongs to the ubiquitin-conjugating enzyme family.</text>
</comment>
<feature type="domain" description="UBC core" evidence="5">
    <location>
        <begin position="1"/>
        <end position="145"/>
    </location>
</feature>
<evidence type="ECO:0000259" key="5">
    <source>
        <dbReference type="PROSITE" id="PS50127"/>
    </source>
</evidence>
<evidence type="ECO:0000256" key="3">
    <source>
        <dbReference type="PROSITE-ProRule" id="PRU10133"/>
    </source>
</evidence>
<accession>A0A0C2MLA7</accession>
<dbReference type="FunFam" id="3.10.110.10:FF:000110">
    <property type="entry name" value="Ubiquitin-conjugating enzyme family protein"/>
    <property type="match status" value="1"/>
</dbReference>
<keyword evidence="2 4" id="KW-0833">Ubl conjugation pathway</keyword>
<feature type="active site" description="Glycyl thioester intermediate" evidence="3">
    <location>
        <position position="83"/>
    </location>
</feature>
<organism evidence="6 7">
    <name type="scientific">Thelohanellus kitauei</name>
    <name type="common">Myxosporean</name>
    <dbReference type="NCBI Taxonomy" id="669202"/>
    <lineage>
        <taxon>Eukaryota</taxon>
        <taxon>Metazoa</taxon>
        <taxon>Cnidaria</taxon>
        <taxon>Myxozoa</taxon>
        <taxon>Myxosporea</taxon>
        <taxon>Bivalvulida</taxon>
        <taxon>Platysporina</taxon>
        <taxon>Myxobolidae</taxon>
        <taxon>Thelohanellus</taxon>
    </lineage>
</organism>
<dbReference type="PROSITE" id="PS50127">
    <property type="entry name" value="UBC_2"/>
    <property type="match status" value="1"/>
</dbReference>
<protein>
    <submittedName>
        <fullName evidence="6">Ubiquitin-conjugating enzyme E2 N</fullName>
    </submittedName>
</protein>
<dbReference type="SMART" id="SM00212">
    <property type="entry name" value="UBCc"/>
    <property type="match status" value="1"/>
</dbReference>
<dbReference type="Proteomes" id="UP000031668">
    <property type="component" value="Unassembled WGS sequence"/>
</dbReference>